<protein>
    <submittedName>
        <fullName evidence="3">Chemotaxis protein CheW</fullName>
    </submittedName>
</protein>
<dbReference type="GO" id="GO:0007165">
    <property type="term" value="P:signal transduction"/>
    <property type="evidence" value="ECO:0007669"/>
    <property type="project" value="InterPro"/>
</dbReference>
<dbReference type="InterPro" id="IPR036061">
    <property type="entry name" value="CheW-like_dom_sf"/>
</dbReference>
<reference evidence="3 4" key="1">
    <citation type="submission" date="2018-09" db="EMBL/GenBank/DDBJ databases">
        <authorList>
            <person name="Wang Z."/>
        </authorList>
    </citation>
    <scope>NUCLEOTIDE SEQUENCE [LARGE SCALE GENOMIC DNA]</scope>
    <source>
        <strain evidence="3 4">ALS 81</strain>
    </source>
</reference>
<keyword evidence="4" id="KW-1185">Reference proteome</keyword>
<name>A0A420EFR8_9ALTE</name>
<comment type="caution">
    <text evidence="3">The sequence shown here is derived from an EMBL/GenBank/DDBJ whole genome shotgun (WGS) entry which is preliminary data.</text>
</comment>
<evidence type="ECO:0000256" key="1">
    <source>
        <dbReference type="SAM" id="MobiDB-lite"/>
    </source>
</evidence>
<dbReference type="InterPro" id="IPR002545">
    <property type="entry name" value="CheW-lke_dom"/>
</dbReference>
<evidence type="ECO:0000313" key="3">
    <source>
        <dbReference type="EMBL" id="RKF19503.1"/>
    </source>
</evidence>
<evidence type="ECO:0000313" key="4">
    <source>
        <dbReference type="Proteomes" id="UP000286482"/>
    </source>
</evidence>
<dbReference type="Pfam" id="PF01584">
    <property type="entry name" value="CheW"/>
    <property type="match status" value="1"/>
</dbReference>
<sequence>MSQKTLMDQALGDYFDSLFGDEVLETSAIAASETAVEHAPQSDSYRDKIRQQRELQPLKTQPQPLEKLFEQAQKPSKLAEETSLPQVLPVFKTQVEPVPEPAVEIAPVDEKAQLEELVVETQEQLEPEPAEQKPQWSNVETEDSFQTLFFEVAGVVFGVPLTELGGIHRITEVSPLFGKPDWFGGIMLDREQKLSVVDTVKWVMPGQNIEAEYQYLVMLGESAWGLQCEQLRGTEWLNRDDVKWRAKAGTRPWLAGMVKNKMCALLHVSQMVEMLDAGINIEGQ</sequence>
<proteinExistence type="predicted"/>
<dbReference type="SMART" id="SM00260">
    <property type="entry name" value="CheW"/>
    <property type="match status" value="1"/>
</dbReference>
<feature type="compositionally biased region" description="Basic and acidic residues" evidence="1">
    <location>
        <begin position="44"/>
        <end position="53"/>
    </location>
</feature>
<organism evidence="3 4">
    <name type="scientific">Alginatibacterium sediminis</name>
    <dbReference type="NCBI Taxonomy" id="2164068"/>
    <lineage>
        <taxon>Bacteria</taxon>
        <taxon>Pseudomonadati</taxon>
        <taxon>Pseudomonadota</taxon>
        <taxon>Gammaproteobacteria</taxon>
        <taxon>Alteromonadales</taxon>
        <taxon>Alteromonadaceae</taxon>
        <taxon>Alginatibacterium</taxon>
    </lineage>
</organism>
<dbReference type="SUPFAM" id="SSF50341">
    <property type="entry name" value="CheW-like"/>
    <property type="match status" value="1"/>
</dbReference>
<dbReference type="AlphaFoldDB" id="A0A420EFR8"/>
<evidence type="ECO:0000259" key="2">
    <source>
        <dbReference type="PROSITE" id="PS50851"/>
    </source>
</evidence>
<dbReference type="GO" id="GO:0006935">
    <property type="term" value="P:chemotaxis"/>
    <property type="evidence" value="ECO:0007669"/>
    <property type="project" value="InterPro"/>
</dbReference>
<feature type="domain" description="CheW-like" evidence="2">
    <location>
        <begin position="144"/>
        <end position="277"/>
    </location>
</feature>
<dbReference type="RefSeq" id="WP_120353509.1">
    <property type="nucleotide sequence ID" value="NZ_RAQO01000004.1"/>
</dbReference>
<dbReference type="OrthoDB" id="5565759at2"/>
<accession>A0A420EFR8</accession>
<dbReference type="PIRSF" id="PIRSF020479">
    <property type="entry name" value="UCP020479_CheW"/>
    <property type="match status" value="1"/>
</dbReference>
<dbReference type="EMBL" id="RAQO01000004">
    <property type="protein sequence ID" value="RKF19503.1"/>
    <property type="molecule type" value="Genomic_DNA"/>
</dbReference>
<feature type="region of interest" description="Disordered" evidence="1">
    <location>
        <begin position="32"/>
        <end position="64"/>
    </location>
</feature>
<dbReference type="PROSITE" id="PS50851">
    <property type="entry name" value="CHEW"/>
    <property type="match status" value="1"/>
</dbReference>
<dbReference type="Proteomes" id="UP000286482">
    <property type="component" value="Unassembled WGS sequence"/>
</dbReference>
<dbReference type="InterPro" id="IPR014506">
    <property type="entry name" value="UCP020479_CheW"/>
</dbReference>
<gene>
    <name evidence="3" type="ORF">DBZ36_03280</name>
</gene>